<keyword evidence="3" id="KW-1185">Reference proteome</keyword>
<keyword evidence="1" id="KW-1133">Transmembrane helix</keyword>
<evidence type="ECO:0000256" key="1">
    <source>
        <dbReference type="SAM" id="Phobius"/>
    </source>
</evidence>
<name>A0A6P2C498_9ACTN</name>
<organism evidence="2 3">
    <name type="scientific">Trebonia kvetii</name>
    <dbReference type="NCBI Taxonomy" id="2480626"/>
    <lineage>
        <taxon>Bacteria</taxon>
        <taxon>Bacillati</taxon>
        <taxon>Actinomycetota</taxon>
        <taxon>Actinomycetes</taxon>
        <taxon>Streptosporangiales</taxon>
        <taxon>Treboniaceae</taxon>
        <taxon>Trebonia</taxon>
    </lineage>
</organism>
<accession>A0A6P2C498</accession>
<evidence type="ECO:0000313" key="2">
    <source>
        <dbReference type="EMBL" id="TVZ05777.1"/>
    </source>
</evidence>
<evidence type="ECO:0000313" key="3">
    <source>
        <dbReference type="Proteomes" id="UP000460272"/>
    </source>
</evidence>
<protein>
    <submittedName>
        <fullName evidence="2">DUF3099 domain-containing protein</fullName>
    </submittedName>
</protein>
<comment type="caution">
    <text evidence="2">The sequence shown here is derived from an EMBL/GenBank/DDBJ whole genome shotgun (WGS) entry which is preliminary data.</text>
</comment>
<dbReference type="EMBL" id="RPFW01000002">
    <property type="protein sequence ID" value="TVZ05777.1"/>
    <property type="molecule type" value="Genomic_DNA"/>
</dbReference>
<dbReference type="Proteomes" id="UP000460272">
    <property type="component" value="Unassembled WGS sequence"/>
</dbReference>
<gene>
    <name evidence="2" type="ORF">EAS64_09825</name>
</gene>
<keyword evidence="1" id="KW-0472">Membrane</keyword>
<feature type="transmembrane region" description="Helical" evidence="1">
    <location>
        <begin position="49"/>
        <end position="70"/>
    </location>
</feature>
<proteinExistence type="predicted"/>
<sequence length="76" mass="8247">MPDDGPPPREPRKPLGLATRRRAYLMMMGVCVLLIVLAWTLIWRYSITAAVVMSAVALCVPPFAAIVANAGPANRQ</sequence>
<dbReference type="AlphaFoldDB" id="A0A6P2C498"/>
<reference evidence="2 3" key="1">
    <citation type="submission" date="2018-11" db="EMBL/GenBank/DDBJ databases">
        <title>Trebonia kvetii gen.nov., sp.nov., a novel acidophilic actinobacterium, and proposal of the new actinobacterial family Treboniaceae fam. nov.</title>
        <authorList>
            <person name="Rapoport D."/>
            <person name="Sagova-Mareckova M."/>
            <person name="Sedlacek I."/>
            <person name="Provaznik J."/>
            <person name="Kralova S."/>
            <person name="Pavlinic D."/>
            <person name="Benes V."/>
            <person name="Kopecky J."/>
        </authorList>
    </citation>
    <scope>NUCLEOTIDE SEQUENCE [LARGE SCALE GENOMIC DNA]</scope>
    <source>
        <strain evidence="2 3">15Tr583</strain>
    </source>
</reference>
<dbReference type="Pfam" id="PF11298">
    <property type="entry name" value="DUF3099"/>
    <property type="match status" value="1"/>
</dbReference>
<dbReference type="InterPro" id="IPR021449">
    <property type="entry name" value="DUF3099"/>
</dbReference>
<keyword evidence="1" id="KW-0812">Transmembrane</keyword>
<feature type="transmembrane region" description="Helical" evidence="1">
    <location>
        <begin position="23"/>
        <end position="43"/>
    </location>
</feature>
<dbReference type="OrthoDB" id="3830550at2"/>